<feature type="region of interest" description="Disordered" evidence="1">
    <location>
        <begin position="251"/>
        <end position="272"/>
    </location>
</feature>
<feature type="compositionally biased region" description="Basic and acidic residues" evidence="1">
    <location>
        <begin position="531"/>
        <end position="551"/>
    </location>
</feature>
<feature type="region of interest" description="Disordered" evidence="1">
    <location>
        <begin position="1"/>
        <end position="22"/>
    </location>
</feature>
<evidence type="ECO:0000256" key="1">
    <source>
        <dbReference type="SAM" id="MobiDB-lite"/>
    </source>
</evidence>
<feature type="region of interest" description="Disordered" evidence="1">
    <location>
        <begin position="591"/>
        <end position="705"/>
    </location>
</feature>
<feature type="compositionally biased region" description="Polar residues" evidence="1">
    <location>
        <begin position="936"/>
        <end position="948"/>
    </location>
</feature>
<feature type="compositionally biased region" description="Polar residues" evidence="1">
    <location>
        <begin position="299"/>
        <end position="310"/>
    </location>
</feature>
<sequence>MSTMTRSRQDIRSNRPRLSPATAKLLVDQFSSHRDQQHVPSAAASPESLYSTGSPIFTYDAFEYDMDDELEVEERDADDYEAIMESAPIEVGGAGSAWGEWSETAVGSHHSWASSGRGYGGRASLLSISPRGSLGPRSSFSRRSSTPSKRHDEGDTRRDSNTSLLGIHLAQTKPASLRNCSSSPSLRRISGQSIGSSVDPTEAARLRHIAGMDLLRRRFSECVEVTMTSDEGAWSDHTSMARAALLHTPWTPGEDSEGEEESEIHTAPYVPTPDMSFRRPALLSNYPLPSAVREVEQLDTPSDRSGSISPTLFRRRLRGRAEDDTSISTPPPFSQPIAIRTGQHRKTLAGTLSEFQFPPRSVGVPVGAGPPRPSHNGATSAPFLSQRERFSCDPLSLEKRATGCFPLARPAPLGSSPLRSVSPMHTTRMVKIEQWREGQSVHGARRISEDRRMSIDSRRGSIVAERRMSIVHGSSGSRKQSLEAHRLSLEASALSYSPRRSSILSSSVISRKSSLASFDRDPHPTTSSRKLSAEIRRGSCDSRSRSSEFRRRSVSRNGIFASRKSSVMSFGEYGYLAPQIVVDSAASAVTSPHVAGHPPLGTQPTLPPLKRPNAPTSIALPTCKWTDTSPVTTPSGASRFNPLESFLGTAPETSPSLTPATSSTPGTGSLWTPRSETNNMYFDQTTPKRTAGTVADRPRPLSSPKHLRFASTKGLLVLQNPQGEETEMPGLGDTIPALAPHAVINSVSMPAMEEGSRPIAARPKSFIARKAVPTLTVDELLGNPADQGLGGPAVTAGREREMFPRGAVDMFAANVATTAQPPRARRVKSAESVQLKAEPFHRPIARRQMTTFGEPTALSYDLLNMARRPTMDMVPKSSKSPIVTFSPEVDLVSPRPPVRRIGSNSSFTRFFHSRSKSASTMDTPAVPPKPPKSSLRPVSTDCSSSSGSEKALLDAKELLRRIGASPRTGGRKKGR</sequence>
<feature type="compositionally biased region" description="Polar residues" evidence="1">
    <location>
        <begin position="178"/>
        <end position="199"/>
    </location>
</feature>
<feature type="compositionally biased region" description="Basic and acidic residues" evidence="1">
    <location>
        <begin position="149"/>
        <end position="160"/>
    </location>
</feature>
<gene>
    <name evidence="2" type="ORF">DB88DRAFT_192458</name>
</gene>
<name>A0AAD9FSN0_PAPLA</name>
<proteinExistence type="predicted"/>
<feature type="region of interest" description="Disordered" evidence="1">
    <location>
        <begin position="296"/>
        <end position="337"/>
    </location>
</feature>
<keyword evidence="3" id="KW-1185">Reference proteome</keyword>
<protein>
    <submittedName>
        <fullName evidence="2">Uncharacterized protein</fullName>
    </submittedName>
</protein>
<feature type="region of interest" description="Disordered" evidence="1">
    <location>
        <begin position="514"/>
        <end position="553"/>
    </location>
</feature>
<dbReference type="AlphaFoldDB" id="A0AAD9FSN0"/>
<feature type="compositionally biased region" description="Polar residues" evidence="1">
    <location>
        <begin position="672"/>
        <end position="688"/>
    </location>
</feature>
<evidence type="ECO:0000313" key="3">
    <source>
        <dbReference type="Proteomes" id="UP001182556"/>
    </source>
</evidence>
<feature type="compositionally biased region" description="Low complexity" evidence="1">
    <location>
        <begin position="127"/>
        <end position="147"/>
    </location>
</feature>
<dbReference type="EMBL" id="JAODAN010000003">
    <property type="protein sequence ID" value="KAK1925391.1"/>
    <property type="molecule type" value="Genomic_DNA"/>
</dbReference>
<comment type="caution">
    <text evidence="2">The sequence shown here is derived from an EMBL/GenBank/DDBJ whole genome shotgun (WGS) entry which is preliminary data.</text>
</comment>
<feature type="region of interest" description="Disordered" evidence="1">
    <location>
        <begin position="914"/>
        <end position="975"/>
    </location>
</feature>
<dbReference type="Proteomes" id="UP001182556">
    <property type="component" value="Unassembled WGS sequence"/>
</dbReference>
<accession>A0AAD9FSN0</accession>
<evidence type="ECO:0000313" key="2">
    <source>
        <dbReference type="EMBL" id="KAK1925391.1"/>
    </source>
</evidence>
<organism evidence="2 3">
    <name type="scientific">Papiliotrema laurentii</name>
    <name type="common">Cryptococcus laurentii</name>
    <dbReference type="NCBI Taxonomy" id="5418"/>
    <lineage>
        <taxon>Eukaryota</taxon>
        <taxon>Fungi</taxon>
        <taxon>Dikarya</taxon>
        <taxon>Basidiomycota</taxon>
        <taxon>Agaricomycotina</taxon>
        <taxon>Tremellomycetes</taxon>
        <taxon>Tremellales</taxon>
        <taxon>Rhynchogastremaceae</taxon>
        <taxon>Papiliotrema</taxon>
    </lineage>
</organism>
<reference evidence="2" key="1">
    <citation type="submission" date="2023-02" db="EMBL/GenBank/DDBJ databases">
        <title>Identification and recombinant expression of a fungal hydrolase from Papiliotrema laurentii that hydrolyzes apple cutin and clears colloidal polyester polyurethane.</title>
        <authorList>
            <consortium name="DOE Joint Genome Institute"/>
            <person name="Roman V.A."/>
            <person name="Bojanowski C."/>
            <person name="Crable B.R."/>
            <person name="Wagner D.N."/>
            <person name="Hung C.S."/>
            <person name="Nadeau L.J."/>
            <person name="Schratz L."/>
            <person name="Haridas S."/>
            <person name="Pangilinan J."/>
            <person name="Lipzen A."/>
            <person name="Na H."/>
            <person name="Yan M."/>
            <person name="Ng V."/>
            <person name="Grigoriev I.V."/>
            <person name="Spatafora J.W."/>
            <person name="Barlow D."/>
            <person name="Biffinger J."/>
            <person name="Kelley-Loughnane N."/>
            <person name="Varaljay V.A."/>
            <person name="Crookes-Goodson W.J."/>
        </authorList>
    </citation>
    <scope>NUCLEOTIDE SEQUENCE</scope>
    <source>
        <strain evidence="2">5307AH</strain>
    </source>
</reference>
<feature type="compositionally biased region" description="Low complexity" evidence="1">
    <location>
        <begin position="649"/>
        <end position="670"/>
    </location>
</feature>
<feature type="region of interest" description="Disordered" evidence="1">
    <location>
        <begin position="127"/>
        <end position="199"/>
    </location>
</feature>
<feature type="compositionally biased region" description="Polar residues" evidence="1">
    <location>
        <begin position="625"/>
        <end position="638"/>
    </location>
</feature>
<feature type="compositionally biased region" description="Basic and acidic residues" evidence="1">
    <location>
        <begin position="951"/>
        <end position="960"/>
    </location>
</feature>